<proteinExistence type="predicted"/>
<dbReference type="HOGENOM" id="CLU_099792_0_0_6"/>
<accession>A0A0U1R3A0</accession>
<reference evidence="2 3" key="1">
    <citation type="journal article" date="2007" name="PLoS Genet.">
        <title>The complete genome sequence of Yersinia pseudotuberculosis IP31758, the causative agent of Far East scarlet-like fever.</title>
        <authorList>
            <person name="Eppinger M."/>
            <person name="Rosovitz M.J."/>
            <person name="Fricke W.F."/>
            <person name="Rasko D.A."/>
            <person name="Kokorina G."/>
            <person name="Fayolle C."/>
            <person name="Lindler L.E."/>
            <person name="Carniel E."/>
            <person name="Ravel J."/>
        </authorList>
    </citation>
    <scope>NUCLEOTIDE SEQUENCE [LARGE SCALE GENOMIC DNA]</scope>
    <source>
        <strain evidence="2 3">IP 31758</strain>
    </source>
</reference>
<name>A0A0U1R3A0_YERP3</name>
<dbReference type="KEGG" id="ypi:YpsIP31758_2942"/>
<dbReference type="EMBL" id="CP000720">
    <property type="protein sequence ID" value="ABS49801.1"/>
    <property type="molecule type" value="Genomic_DNA"/>
</dbReference>
<dbReference type="Proteomes" id="UP000002412">
    <property type="component" value="Chromosome"/>
</dbReference>
<evidence type="ECO:0008006" key="4">
    <source>
        <dbReference type="Google" id="ProtNLM"/>
    </source>
</evidence>
<feature type="region of interest" description="Disordered" evidence="1">
    <location>
        <begin position="168"/>
        <end position="190"/>
    </location>
</feature>
<organism evidence="2 3">
    <name type="scientific">Yersinia pseudotuberculosis serotype O:1b (strain IP 31758)</name>
    <dbReference type="NCBI Taxonomy" id="349747"/>
    <lineage>
        <taxon>Bacteria</taxon>
        <taxon>Pseudomonadati</taxon>
        <taxon>Pseudomonadota</taxon>
        <taxon>Gammaproteobacteria</taxon>
        <taxon>Enterobacterales</taxon>
        <taxon>Yersiniaceae</taxon>
        <taxon>Yersinia</taxon>
    </lineage>
</organism>
<protein>
    <recommendedName>
        <fullName evidence="4">DUF669 domain-containing protein</fullName>
    </recommendedName>
</protein>
<dbReference type="AlphaFoldDB" id="A0A0U1R3A0"/>
<sequence length="202" mass="22279">MSNVTFVYDQDSGLSAGLSGFINESGAYVFTISEAKYVISSGGAKSVEFSVETDDGRKANYLNVYTVKKDGSSNTHGVNMINAMMGCAGVKQLTMIKNEAGIDVAPEFVGRKLGLVLQKTLKTKDDGRETYNFDIRIPYFAQSQRTLQEHVANAPAETIAKMLTTLKDKDERKQGHTAPTHSGNYQGDERFFAEDPRFYPHL</sequence>
<evidence type="ECO:0000313" key="3">
    <source>
        <dbReference type="Proteomes" id="UP000002412"/>
    </source>
</evidence>
<evidence type="ECO:0000256" key="1">
    <source>
        <dbReference type="SAM" id="MobiDB-lite"/>
    </source>
</evidence>
<dbReference type="RefSeq" id="WP_012105518.1">
    <property type="nucleotide sequence ID" value="NC_009708.1"/>
</dbReference>
<evidence type="ECO:0000313" key="2">
    <source>
        <dbReference type="EMBL" id="ABS49801.1"/>
    </source>
</evidence>
<gene>
    <name evidence="2" type="ordered locus">YpsIP31758_2942</name>
</gene>